<dbReference type="Gene3D" id="3.40.50.1000">
    <property type="entry name" value="HAD superfamily/HAD-like"/>
    <property type="match status" value="1"/>
</dbReference>
<dbReference type="SFLD" id="SFLDG01135">
    <property type="entry name" value="C1.5.6:_HAD__Beta-PGM__Phospha"/>
    <property type="match status" value="1"/>
</dbReference>
<dbReference type="InterPro" id="IPR023198">
    <property type="entry name" value="PGP-like_dom2"/>
</dbReference>
<proteinExistence type="predicted"/>
<comment type="caution">
    <text evidence="1">The sequence shown here is derived from an EMBL/GenBank/DDBJ whole genome shotgun (WGS) entry which is preliminary data.</text>
</comment>
<dbReference type="PRINTS" id="PR00413">
    <property type="entry name" value="HADHALOGNASE"/>
</dbReference>
<protein>
    <submittedName>
        <fullName evidence="1">Noncanonical pyrimidine nucleotidase, YjjG family</fullName>
    </submittedName>
</protein>
<dbReference type="SUPFAM" id="SSF56784">
    <property type="entry name" value="HAD-like"/>
    <property type="match status" value="1"/>
</dbReference>
<sequence length="238" mass="26878">MSYEVILFDADDTLFDYSAAEAFALERAFGNIPLECSPELIESYRTINQQLWNEFELGTVTLNLLRSERFKRLFERHQLKVDIHPEQFSETYLQHLAASAFLIDGAVELCEYLKSDGYRLAVITNGIKEVQLGRIGLSALSEAFELIVVSEDAGVQKPQAAIFEYTMERLGFVEKNKVLMVGDSLTSDIRGGINYGIDTCWFNPKDKRNISEIQPTYEIAQLSELKAILQSKRSGSGV</sequence>
<dbReference type="Proteomes" id="UP000215509">
    <property type="component" value="Unassembled WGS sequence"/>
</dbReference>
<dbReference type="SFLD" id="SFLDS00003">
    <property type="entry name" value="Haloacid_Dehalogenase"/>
    <property type="match status" value="1"/>
</dbReference>
<dbReference type="Gene3D" id="1.10.150.240">
    <property type="entry name" value="Putative phosphatase, domain 2"/>
    <property type="match status" value="1"/>
</dbReference>
<gene>
    <name evidence="1" type="ORF">CF651_01035</name>
</gene>
<dbReference type="NCBIfam" id="NF006976">
    <property type="entry name" value="PRK09449.1"/>
    <property type="match status" value="1"/>
</dbReference>
<keyword evidence="2" id="KW-1185">Reference proteome</keyword>
<name>A0A229UW04_9BACL</name>
<evidence type="ECO:0000313" key="1">
    <source>
        <dbReference type="EMBL" id="OXM87736.1"/>
    </source>
</evidence>
<dbReference type="InterPro" id="IPR011951">
    <property type="entry name" value="HAD-SF_hydro_IA_YjjG/PynA"/>
</dbReference>
<dbReference type="InterPro" id="IPR036412">
    <property type="entry name" value="HAD-like_sf"/>
</dbReference>
<dbReference type="GO" id="GO:0008253">
    <property type="term" value="F:5'-nucleotidase activity"/>
    <property type="evidence" value="ECO:0007669"/>
    <property type="project" value="InterPro"/>
</dbReference>
<dbReference type="InterPro" id="IPR052550">
    <property type="entry name" value="Pyrimidine_5'-ntase_YjjG"/>
</dbReference>
<dbReference type="PANTHER" id="PTHR47478">
    <property type="match status" value="1"/>
</dbReference>
<dbReference type="InterPro" id="IPR023214">
    <property type="entry name" value="HAD_sf"/>
</dbReference>
<dbReference type="NCBIfam" id="TIGR02254">
    <property type="entry name" value="YjjG_YfnB"/>
    <property type="match status" value="1"/>
</dbReference>
<dbReference type="AlphaFoldDB" id="A0A229UW04"/>
<organism evidence="1 2">
    <name type="scientific">Paenibacillus rigui</name>
    <dbReference type="NCBI Taxonomy" id="554312"/>
    <lineage>
        <taxon>Bacteria</taxon>
        <taxon>Bacillati</taxon>
        <taxon>Bacillota</taxon>
        <taxon>Bacilli</taxon>
        <taxon>Bacillales</taxon>
        <taxon>Paenibacillaceae</taxon>
        <taxon>Paenibacillus</taxon>
    </lineage>
</organism>
<dbReference type="OrthoDB" id="9802350at2"/>
<dbReference type="EMBL" id="NMQW01000002">
    <property type="protein sequence ID" value="OXM87736.1"/>
    <property type="molecule type" value="Genomic_DNA"/>
</dbReference>
<dbReference type="RefSeq" id="WP_094012986.1">
    <property type="nucleotide sequence ID" value="NZ_NMQW01000002.1"/>
</dbReference>
<dbReference type="NCBIfam" id="TIGR01549">
    <property type="entry name" value="HAD-SF-IA-v1"/>
    <property type="match status" value="1"/>
</dbReference>
<dbReference type="InterPro" id="IPR006439">
    <property type="entry name" value="HAD-SF_hydro_IA"/>
</dbReference>
<accession>A0A229UW04</accession>
<dbReference type="CDD" id="cd04305">
    <property type="entry name" value="HAD_Neu5Ac-Pase_like"/>
    <property type="match status" value="1"/>
</dbReference>
<dbReference type="Pfam" id="PF00702">
    <property type="entry name" value="Hydrolase"/>
    <property type="match status" value="1"/>
</dbReference>
<reference evidence="1 2" key="1">
    <citation type="submission" date="2017-07" db="EMBL/GenBank/DDBJ databases">
        <title>Genome sequencing and assembly of Paenibacillus rigui.</title>
        <authorList>
            <person name="Mayilraj S."/>
        </authorList>
    </citation>
    <scope>NUCLEOTIDE SEQUENCE [LARGE SCALE GENOMIC DNA]</scope>
    <source>
        <strain evidence="1 2">JCM 16352</strain>
    </source>
</reference>
<dbReference type="SFLD" id="SFLDG01129">
    <property type="entry name" value="C1.5:_HAD__Beta-PGM__Phosphata"/>
    <property type="match status" value="1"/>
</dbReference>
<dbReference type="PANTHER" id="PTHR47478:SF1">
    <property type="entry name" value="PYRIMIDINE 5'-NUCLEOTIDASE YJJG"/>
    <property type="match status" value="1"/>
</dbReference>
<evidence type="ECO:0000313" key="2">
    <source>
        <dbReference type="Proteomes" id="UP000215509"/>
    </source>
</evidence>